<dbReference type="GO" id="GO:0046872">
    <property type="term" value="F:metal ion binding"/>
    <property type="evidence" value="ECO:0007669"/>
    <property type="project" value="UniProtKB-KW"/>
</dbReference>
<gene>
    <name evidence="3" type="ORF">PKB_3317</name>
</gene>
<reference evidence="3 4" key="2">
    <citation type="submission" date="2014-05" db="EMBL/GenBank/DDBJ databases">
        <title>Genome sequence of the 3-chlorobenzoate degrading bacterium Pseudomonas knackmussii B13 shows multiple evidence for horizontal gene transfer.</title>
        <authorList>
            <person name="Miyazaki R."/>
            <person name="Bertelli C."/>
            <person name="Falquet L."/>
            <person name="Robinson-Rechavi M."/>
            <person name="Gharib W."/>
            <person name="Roy S."/>
            <person name="Van der Meer J.R."/>
        </authorList>
    </citation>
    <scope>NUCLEOTIDE SEQUENCE [LARGE SCALE GENOMIC DNA]</scope>
    <source>
        <strain evidence="3 4">B13</strain>
    </source>
</reference>
<evidence type="ECO:0000313" key="3">
    <source>
        <dbReference type="EMBL" id="CDF84661.1"/>
    </source>
</evidence>
<proteinExistence type="predicted"/>
<dbReference type="PROSITE" id="PS01047">
    <property type="entry name" value="HMA_1"/>
    <property type="match status" value="1"/>
</dbReference>
<dbReference type="STRING" id="1301098.PKB_3317"/>
<protein>
    <recommendedName>
        <fullName evidence="2">HMA domain-containing protein</fullName>
    </recommendedName>
</protein>
<dbReference type="PROSITE" id="PS50846">
    <property type="entry name" value="HMA_2"/>
    <property type="match status" value="1"/>
</dbReference>
<keyword evidence="1" id="KW-0479">Metal-binding</keyword>
<sequence>MKSTDLQVEGMTCASCVRHVNAALAPIAGVADVSVDLAAGRVKVSGDADVAALLAALQEAGYPATLAAAAQAPEATKPRGGCGSSCGCH</sequence>
<dbReference type="KEGG" id="pkc:PKB_3317"/>
<dbReference type="OrthoDB" id="9814359at2"/>
<dbReference type="Proteomes" id="UP000025241">
    <property type="component" value="Chromosome I"/>
</dbReference>
<organism evidence="3 4">
    <name type="scientific">Pseudomonas knackmussii (strain DSM 6978 / CCUG 54928 / LMG 23759 / B13)</name>
    <dbReference type="NCBI Taxonomy" id="1301098"/>
    <lineage>
        <taxon>Bacteria</taxon>
        <taxon>Pseudomonadati</taxon>
        <taxon>Pseudomonadota</taxon>
        <taxon>Gammaproteobacteria</taxon>
        <taxon>Pseudomonadales</taxon>
        <taxon>Pseudomonadaceae</taxon>
        <taxon>Pseudomonas</taxon>
    </lineage>
</organism>
<dbReference type="AlphaFoldDB" id="A0A024HIG3"/>
<dbReference type="PATRIC" id="fig|1301098.3.peg.3331"/>
<dbReference type="Pfam" id="PF00403">
    <property type="entry name" value="HMA"/>
    <property type="match status" value="1"/>
</dbReference>
<dbReference type="InterPro" id="IPR017969">
    <property type="entry name" value="Heavy-metal-associated_CS"/>
</dbReference>
<dbReference type="SUPFAM" id="SSF55008">
    <property type="entry name" value="HMA, heavy metal-associated domain"/>
    <property type="match status" value="1"/>
</dbReference>
<feature type="domain" description="HMA" evidence="2">
    <location>
        <begin position="2"/>
        <end position="65"/>
    </location>
</feature>
<keyword evidence="4" id="KW-1185">Reference proteome</keyword>
<dbReference type="InterPro" id="IPR036163">
    <property type="entry name" value="HMA_dom_sf"/>
</dbReference>
<dbReference type="RefSeq" id="WP_043253174.1">
    <property type="nucleotide sequence ID" value="NZ_HG322950.1"/>
</dbReference>
<name>A0A024HIG3_PSEKB</name>
<reference evidence="3 4" key="1">
    <citation type="submission" date="2013-03" db="EMBL/GenBank/DDBJ databases">
        <authorList>
            <person name="Linke B."/>
        </authorList>
    </citation>
    <scope>NUCLEOTIDE SEQUENCE [LARGE SCALE GENOMIC DNA]</scope>
    <source>
        <strain evidence="3 4">B13</strain>
    </source>
</reference>
<dbReference type="CDD" id="cd00371">
    <property type="entry name" value="HMA"/>
    <property type="match status" value="1"/>
</dbReference>
<dbReference type="HOGENOM" id="CLU_134973_5_1_6"/>
<accession>A0A024HIG3</accession>
<evidence type="ECO:0000259" key="2">
    <source>
        <dbReference type="PROSITE" id="PS50846"/>
    </source>
</evidence>
<dbReference type="Gene3D" id="3.30.70.100">
    <property type="match status" value="1"/>
</dbReference>
<dbReference type="eggNOG" id="COG2608">
    <property type="taxonomic scope" value="Bacteria"/>
</dbReference>
<dbReference type="EMBL" id="HG322950">
    <property type="protein sequence ID" value="CDF84661.1"/>
    <property type="molecule type" value="Genomic_DNA"/>
</dbReference>
<dbReference type="FunFam" id="3.30.70.100:FF:000001">
    <property type="entry name" value="ATPase copper transporting beta"/>
    <property type="match status" value="1"/>
</dbReference>
<dbReference type="InterPro" id="IPR006121">
    <property type="entry name" value="HMA_dom"/>
</dbReference>
<evidence type="ECO:0000313" key="4">
    <source>
        <dbReference type="Proteomes" id="UP000025241"/>
    </source>
</evidence>
<evidence type="ECO:0000256" key="1">
    <source>
        <dbReference type="ARBA" id="ARBA00022723"/>
    </source>
</evidence>